<dbReference type="SUPFAM" id="SSF82153">
    <property type="entry name" value="FAS1 domain"/>
    <property type="match status" value="1"/>
</dbReference>
<dbReference type="GeneID" id="104943883"/>
<evidence type="ECO:0000256" key="3">
    <source>
        <dbReference type="ARBA" id="ARBA00023157"/>
    </source>
</evidence>
<dbReference type="PROSITE" id="PS50213">
    <property type="entry name" value="FAS1"/>
    <property type="match status" value="1"/>
</dbReference>
<evidence type="ECO:0000256" key="2">
    <source>
        <dbReference type="ARBA" id="ARBA00023136"/>
    </source>
</evidence>
<evidence type="ECO:0000259" key="5">
    <source>
        <dbReference type="PROSITE" id="PS50213"/>
    </source>
</evidence>
<keyword evidence="2" id="KW-0472">Membrane</keyword>
<dbReference type="OrthoDB" id="286301at2759"/>
<dbReference type="GO" id="GO:0016020">
    <property type="term" value="C:membrane"/>
    <property type="evidence" value="ECO:0007669"/>
    <property type="project" value="UniProtKB-SubCell"/>
</dbReference>
<dbReference type="Gene3D" id="2.30.180.10">
    <property type="entry name" value="FAS1 domain"/>
    <property type="match status" value="1"/>
</dbReference>
<keyword evidence="6" id="KW-1185">Reference proteome</keyword>
<dbReference type="InterPro" id="IPR036378">
    <property type="entry name" value="FAS1_dom_sf"/>
</dbReference>
<dbReference type="KEGG" id="ncc:104943883"/>
<proteinExistence type="predicted"/>
<sequence length="148" mass="16409">SLSWSLQNLGPFTLFVPINKGFRGVSVRTLTADRSKAQYLSKMHLVAGVLPFDTLKRTDVFYTVTGKMGEMDTSEGDLQTKIRLHGSRKKAVILQSDLVASNGMIHIINKLMDSVAPTVESNPQENLLKIVSDYGKFDTFKSLLEVCT</sequence>
<evidence type="ECO:0000313" key="7">
    <source>
        <dbReference type="RefSeq" id="XP_010767649.1"/>
    </source>
</evidence>
<protein>
    <submittedName>
        <fullName evidence="7">Stabilin-2-like</fullName>
    </submittedName>
</protein>
<feature type="domain" description="FAS1" evidence="5">
    <location>
        <begin position="1"/>
        <end position="112"/>
    </location>
</feature>
<name>A0A6I9MMV2_9TELE</name>
<dbReference type="PANTHER" id="PTHR24038">
    <property type="entry name" value="STABILIN"/>
    <property type="match status" value="1"/>
</dbReference>
<keyword evidence="3" id="KW-1015">Disulfide bond</keyword>
<gene>
    <name evidence="7" type="primary">LOC104943883</name>
</gene>
<dbReference type="RefSeq" id="XP_010767649.1">
    <property type="nucleotide sequence ID" value="XM_010769347.1"/>
</dbReference>
<feature type="non-terminal residue" evidence="7">
    <location>
        <position position="1"/>
    </location>
</feature>
<reference evidence="7" key="1">
    <citation type="submission" date="2025-08" db="UniProtKB">
        <authorList>
            <consortium name="RefSeq"/>
        </authorList>
    </citation>
    <scope>IDENTIFICATION</scope>
    <source>
        <tissue evidence="7">Muscle</tissue>
    </source>
</reference>
<comment type="subcellular location">
    <subcellularLocation>
        <location evidence="1">Membrane</location>
    </subcellularLocation>
</comment>
<keyword evidence="4" id="KW-0325">Glycoprotein</keyword>
<evidence type="ECO:0000256" key="4">
    <source>
        <dbReference type="ARBA" id="ARBA00023180"/>
    </source>
</evidence>
<evidence type="ECO:0000313" key="6">
    <source>
        <dbReference type="Proteomes" id="UP000504611"/>
    </source>
</evidence>
<dbReference type="Pfam" id="PF02469">
    <property type="entry name" value="Fasciclin"/>
    <property type="match status" value="1"/>
</dbReference>
<dbReference type="InterPro" id="IPR000782">
    <property type="entry name" value="FAS1_domain"/>
</dbReference>
<organism evidence="6 7">
    <name type="scientific">Notothenia coriiceps</name>
    <name type="common">black rockcod</name>
    <dbReference type="NCBI Taxonomy" id="8208"/>
    <lineage>
        <taxon>Eukaryota</taxon>
        <taxon>Metazoa</taxon>
        <taxon>Chordata</taxon>
        <taxon>Craniata</taxon>
        <taxon>Vertebrata</taxon>
        <taxon>Euteleostomi</taxon>
        <taxon>Actinopterygii</taxon>
        <taxon>Neopterygii</taxon>
        <taxon>Teleostei</taxon>
        <taxon>Neoteleostei</taxon>
        <taxon>Acanthomorphata</taxon>
        <taxon>Eupercaria</taxon>
        <taxon>Perciformes</taxon>
        <taxon>Notothenioidei</taxon>
        <taxon>Nototheniidae</taxon>
        <taxon>Notothenia</taxon>
    </lineage>
</organism>
<accession>A0A6I9MMV2</accession>
<dbReference type="SMART" id="SM00554">
    <property type="entry name" value="FAS1"/>
    <property type="match status" value="1"/>
</dbReference>
<dbReference type="Proteomes" id="UP000504611">
    <property type="component" value="Unplaced"/>
</dbReference>
<dbReference type="AlphaFoldDB" id="A0A6I9MMV2"/>
<dbReference type="PANTHER" id="PTHR24038:SF0">
    <property type="entry name" value="STABILIN-2"/>
    <property type="match status" value="1"/>
</dbReference>
<evidence type="ECO:0000256" key="1">
    <source>
        <dbReference type="ARBA" id="ARBA00004370"/>
    </source>
</evidence>